<dbReference type="AlphaFoldDB" id="A0A9D4ZR70"/>
<evidence type="ECO:0000256" key="1">
    <source>
        <dbReference type="ARBA" id="ARBA00022723"/>
    </source>
</evidence>
<organism evidence="7 8">
    <name type="scientific">Adiantum capillus-veneris</name>
    <name type="common">Maidenhair fern</name>
    <dbReference type="NCBI Taxonomy" id="13818"/>
    <lineage>
        <taxon>Eukaryota</taxon>
        <taxon>Viridiplantae</taxon>
        <taxon>Streptophyta</taxon>
        <taxon>Embryophyta</taxon>
        <taxon>Tracheophyta</taxon>
        <taxon>Polypodiopsida</taxon>
        <taxon>Polypodiidae</taxon>
        <taxon>Polypodiales</taxon>
        <taxon>Pteridineae</taxon>
        <taxon>Pteridaceae</taxon>
        <taxon>Vittarioideae</taxon>
        <taxon>Adiantum</taxon>
    </lineage>
</organism>
<dbReference type="InterPro" id="IPR011011">
    <property type="entry name" value="Znf_FYVE_PHD"/>
</dbReference>
<dbReference type="OrthoDB" id="10262564at2759"/>
<evidence type="ECO:0000313" key="8">
    <source>
        <dbReference type="Proteomes" id="UP000886520"/>
    </source>
</evidence>
<feature type="compositionally biased region" description="Acidic residues" evidence="5">
    <location>
        <begin position="13"/>
        <end position="24"/>
    </location>
</feature>
<proteinExistence type="predicted"/>
<feature type="region of interest" description="Disordered" evidence="5">
    <location>
        <begin position="1"/>
        <end position="24"/>
    </location>
</feature>
<evidence type="ECO:0000256" key="5">
    <source>
        <dbReference type="SAM" id="MobiDB-lite"/>
    </source>
</evidence>
<dbReference type="GO" id="GO:0008270">
    <property type="term" value="F:zinc ion binding"/>
    <property type="evidence" value="ECO:0007669"/>
    <property type="project" value="UniProtKB-KW"/>
</dbReference>
<keyword evidence="8" id="KW-1185">Reference proteome</keyword>
<feature type="compositionally biased region" description="Low complexity" evidence="5">
    <location>
        <begin position="1"/>
        <end position="12"/>
    </location>
</feature>
<dbReference type="InterPro" id="IPR040204">
    <property type="entry name" value="UBR7"/>
</dbReference>
<dbReference type="PROSITE" id="PS51157">
    <property type="entry name" value="ZF_UBR"/>
    <property type="match status" value="1"/>
</dbReference>
<dbReference type="EMBL" id="JABFUD020000002">
    <property type="protein sequence ID" value="KAI5082976.1"/>
    <property type="molecule type" value="Genomic_DNA"/>
</dbReference>
<feature type="domain" description="UBR-type" evidence="6">
    <location>
        <begin position="53"/>
        <end position="123"/>
    </location>
</feature>
<dbReference type="Gene3D" id="3.30.40.10">
    <property type="entry name" value="Zinc/RING finger domain, C3HC4 (zinc finger)"/>
    <property type="match status" value="1"/>
</dbReference>
<dbReference type="SMART" id="SM00396">
    <property type="entry name" value="ZnF_UBR1"/>
    <property type="match status" value="1"/>
</dbReference>
<dbReference type="PANTHER" id="PTHR13513:SF9">
    <property type="entry name" value="E3 UBIQUITIN-PROTEIN LIGASE UBR7-RELATED"/>
    <property type="match status" value="1"/>
</dbReference>
<dbReference type="Pfam" id="PF02207">
    <property type="entry name" value="zf-UBR"/>
    <property type="match status" value="1"/>
</dbReference>
<dbReference type="PANTHER" id="PTHR13513">
    <property type="entry name" value="E3 UBIQUITIN-PROTEIN LIGASE UBR7"/>
    <property type="match status" value="1"/>
</dbReference>
<name>A0A9D4ZR70_ADICA</name>
<dbReference type="CDD" id="cd19677">
    <property type="entry name" value="UBR-box_UBR7"/>
    <property type="match status" value="1"/>
</dbReference>
<comment type="caution">
    <text evidence="7">The sequence shown here is derived from an EMBL/GenBank/DDBJ whole genome shotgun (WGS) entry which is preliminary data.</text>
</comment>
<feature type="zinc finger region" description="UBR-type" evidence="4">
    <location>
        <begin position="53"/>
        <end position="123"/>
    </location>
</feature>
<evidence type="ECO:0000313" key="7">
    <source>
        <dbReference type="EMBL" id="KAI5082976.1"/>
    </source>
</evidence>
<evidence type="ECO:0000256" key="3">
    <source>
        <dbReference type="ARBA" id="ARBA00022833"/>
    </source>
</evidence>
<dbReference type="InterPro" id="IPR013083">
    <property type="entry name" value="Znf_RING/FYVE/PHD"/>
</dbReference>
<keyword evidence="1" id="KW-0479">Metal-binding</keyword>
<dbReference type="GO" id="GO:0061630">
    <property type="term" value="F:ubiquitin protein ligase activity"/>
    <property type="evidence" value="ECO:0007669"/>
    <property type="project" value="InterPro"/>
</dbReference>
<evidence type="ECO:0000256" key="2">
    <source>
        <dbReference type="ARBA" id="ARBA00022771"/>
    </source>
</evidence>
<dbReference type="Proteomes" id="UP000886520">
    <property type="component" value="Chromosome 3"/>
</dbReference>
<protein>
    <recommendedName>
        <fullName evidence="6">UBR-type domain-containing protein</fullName>
    </recommendedName>
</protein>
<sequence>MGSNSAANGGAEAQEEGPITEDEEGVLTINEYVEGLEAQELEVDMILGGDDGKECTYPKGYLPRQAVFSCITCCPDGNAGVCTACSMNCHDGHEIIEIWTRRHFRCDCGNSKFGIGACKLFSSKDSVNEENVYNKNYKGLYCACNRPYPDPDAVEDMGEMLQCCICEDWFHEAHLGLASTEEVPRDEEGEPCFDEVICQVCAVSLDFLSHYRTLMVPLHNSTSPEVPAEFLPVSALDRRSNGIMEEGVEGASETNVAVPEPSRTAEKVALTEINTLQTHQSDTLKEETNTLQAQQSESLKQESMDRNLIHGGAICSNGTDKNKADCSNASQPCKILSGEASGSVQNGENGSLNHCAEQQNTISSIWTDKALFLIKNWRSQLCRCNACLERYAKKHVSFLMDADDTITKYEEVAKEKRKEKMDACSRQDLSFLNGMSHVGKIEFMHGLSEMTSELSAFFASRESGKAITSADIYEVFENLKKKKRARLE</sequence>
<gene>
    <name evidence="7" type="ORF">GOP47_0002719</name>
</gene>
<keyword evidence="3" id="KW-0862">Zinc</keyword>
<keyword evidence="2" id="KW-0863">Zinc-finger</keyword>
<dbReference type="CDD" id="cd15542">
    <property type="entry name" value="PHD_UBR7"/>
    <property type="match status" value="1"/>
</dbReference>
<dbReference type="InterPro" id="IPR047506">
    <property type="entry name" value="UBR7-like_UBR-box"/>
</dbReference>
<accession>A0A9D4ZR70</accession>
<evidence type="ECO:0000256" key="4">
    <source>
        <dbReference type="PROSITE-ProRule" id="PRU00508"/>
    </source>
</evidence>
<dbReference type="InterPro" id="IPR003126">
    <property type="entry name" value="Znf_UBR"/>
</dbReference>
<dbReference type="GO" id="GO:0005737">
    <property type="term" value="C:cytoplasm"/>
    <property type="evidence" value="ECO:0007669"/>
    <property type="project" value="TreeGrafter"/>
</dbReference>
<evidence type="ECO:0000259" key="6">
    <source>
        <dbReference type="PROSITE" id="PS51157"/>
    </source>
</evidence>
<dbReference type="SUPFAM" id="SSF57903">
    <property type="entry name" value="FYVE/PHD zinc finger"/>
    <property type="match status" value="1"/>
</dbReference>
<reference evidence="7" key="1">
    <citation type="submission" date="2021-01" db="EMBL/GenBank/DDBJ databases">
        <title>Adiantum capillus-veneris genome.</title>
        <authorList>
            <person name="Fang Y."/>
            <person name="Liao Q."/>
        </authorList>
    </citation>
    <scope>NUCLEOTIDE SEQUENCE</scope>
    <source>
        <strain evidence="7">H3</strain>
        <tissue evidence="7">Leaf</tissue>
    </source>
</reference>